<accession>A0ABD3NN49</accession>
<reference evidence="2 3" key="1">
    <citation type="journal article" date="2020" name="G3 (Bethesda)">
        <title>Improved Reference Genome for Cyclotella cryptica CCMP332, a Model for Cell Wall Morphogenesis, Salinity Adaptation, and Lipid Production in Diatoms (Bacillariophyta).</title>
        <authorList>
            <person name="Roberts W.R."/>
            <person name="Downey K.M."/>
            <person name="Ruck E.C."/>
            <person name="Traller J.C."/>
            <person name="Alverson A.J."/>
        </authorList>
    </citation>
    <scope>NUCLEOTIDE SEQUENCE [LARGE SCALE GENOMIC DNA]</scope>
    <source>
        <strain evidence="2 3">CCMP332</strain>
    </source>
</reference>
<evidence type="ECO:0000313" key="2">
    <source>
        <dbReference type="EMBL" id="KAL3777229.1"/>
    </source>
</evidence>
<sequence>MLGTNDCVVIFLAVLVPSASPSPSTPPVTSISVDAPINTYSSINGTAAILAAANLYNGMDVVPNK</sequence>
<protein>
    <submittedName>
        <fullName evidence="2">Uncharacterized protein</fullName>
    </submittedName>
</protein>
<dbReference type="AlphaFoldDB" id="A0ABD3NN49"/>
<gene>
    <name evidence="2" type="ORF">HJC23_007129</name>
</gene>
<keyword evidence="3" id="KW-1185">Reference proteome</keyword>
<dbReference type="Proteomes" id="UP001516023">
    <property type="component" value="Unassembled WGS sequence"/>
</dbReference>
<feature type="signal peptide" evidence="1">
    <location>
        <begin position="1"/>
        <end position="21"/>
    </location>
</feature>
<organism evidence="2 3">
    <name type="scientific">Cyclotella cryptica</name>
    <dbReference type="NCBI Taxonomy" id="29204"/>
    <lineage>
        <taxon>Eukaryota</taxon>
        <taxon>Sar</taxon>
        <taxon>Stramenopiles</taxon>
        <taxon>Ochrophyta</taxon>
        <taxon>Bacillariophyta</taxon>
        <taxon>Coscinodiscophyceae</taxon>
        <taxon>Thalassiosirophycidae</taxon>
        <taxon>Stephanodiscales</taxon>
        <taxon>Stephanodiscaceae</taxon>
        <taxon>Cyclotella</taxon>
    </lineage>
</organism>
<comment type="caution">
    <text evidence="2">The sequence shown here is derived from an EMBL/GenBank/DDBJ whole genome shotgun (WGS) entry which is preliminary data.</text>
</comment>
<evidence type="ECO:0000256" key="1">
    <source>
        <dbReference type="SAM" id="SignalP"/>
    </source>
</evidence>
<feature type="chain" id="PRO_5044759605" evidence="1">
    <location>
        <begin position="22"/>
        <end position="65"/>
    </location>
</feature>
<proteinExistence type="predicted"/>
<dbReference type="EMBL" id="JABMIG020000458">
    <property type="protein sequence ID" value="KAL3777229.1"/>
    <property type="molecule type" value="Genomic_DNA"/>
</dbReference>
<evidence type="ECO:0000313" key="3">
    <source>
        <dbReference type="Proteomes" id="UP001516023"/>
    </source>
</evidence>
<keyword evidence="1" id="KW-0732">Signal</keyword>
<name>A0ABD3NN49_9STRA</name>